<dbReference type="GO" id="GO:0006509">
    <property type="term" value="P:membrane protein ectodomain proteolysis"/>
    <property type="evidence" value="ECO:0007669"/>
    <property type="project" value="TreeGrafter"/>
</dbReference>
<evidence type="ECO:0000256" key="1">
    <source>
        <dbReference type="ARBA" id="ARBA00023049"/>
    </source>
</evidence>
<evidence type="ECO:0000256" key="2">
    <source>
        <dbReference type="PROSITE-ProRule" id="PRU00276"/>
    </source>
</evidence>
<proteinExistence type="predicted"/>
<dbReference type="GO" id="GO:0004222">
    <property type="term" value="F:metalloendopeptidase activity"/>
    <property type="evidence" value="ECO:0007669"/>
    <property type="project" value="InterPro"/>
</dbReference>
<name>A0AA39F0N6_9HYME</name>
<comment type="caution">
    <text evidence="5">The sequence shown here is derived from an EMBL/GenBank/DDBJ whole genome shotgun (WGS) entry which is preliminary data.</text>
</comment>
<dbReference type="Gene3D" id="3.40.1620.60">
    <property type="match status" value="1"/>
</dbReference>
<feature type="domain" description="Peptidase M12B" evidence="4">
    <location>
        <begin position="806"/>
        <end position="1041"/>
    </location>
</feature>
<dbReference type="PROSITE" id="PS50215">
    <property type="entry name" value="ADAM_MEPRO"/>
    <property type="match status" value="1"/>
</dbReference>
<feature type="signal peptide" evidence="3">
    <location>
        <begin position="1"/>
        <end position="18"/>
    </location>
</feature>
<dbReference type="AlphaFoldDB" id="A0AA39F0N6"/>
<protein>
    <recommendedName>
        <fullName evidence="4">Peptidase M12B domain-containing protein</fullName>
    </recommendedName>
</protein>
<feature type="active site" evidence="2">
    <location>
        <position position="977"/>
    </location>
</feature>
<dbReference type="SUPFAM" id="SSF55486">
    <property type="entry name" value="Metalloproteases ('zincins'), catalytic domain"/>
    <property type="match status" value="2"/>
</dbReference>
<reference evidence="5" key="2">
    <citation type="submission" date="2023-03" db="EMBL/GenBank/DDBJ databases">
        <authorList>
            <person name="Inwood S.N."/>
            <person name="Skelly J.G."/>
            <person name="Guhlin J."/>
            <person name="Harrop T.W.R."/>
            <person name="Goldson S.G."/>
            <person name="Dearden P.K."/>
        </authorList>
    </citation>
    <scope>NUCLEOTIDE SEQUENCE</scope>
    <source>
        <strain evidence="5">Irish</strain>
        <tissue evidence="5">Whole body</tissue>
    </source>
</reference>
<keyword evidence="3" id="KW-0732">Signal</keyword>
<keyword evidence="1" id="KW-0482">Metalloprotease</keyword>
<dbReference type="PANTHER" id="PTHR11905">
    <property type="entry name" value="ADAM A DISINTEGRIN AND METALLOPROTEASE DOMAIN"/>
    <property type="match status" value="1"/>
</dbReference>
<accession>A0AA39F0N6</accession>
<feature type="chain" id="PRO_5041297329" description="Peptidase M12B domain-containing protein" evidence="3">
    <location>
        <begin position="19"/>
        <end position="1138"/>
    </location>
</feature>
<dbReference type="EMBL" id="JAQQBS010001423">
    <property type="protein sequence ID" value="KAK0160125.1"/>
    <property type="molecule type" value="Genomic_DNA"/>
</dbReference>
<dbReference type="InterPro" id="IPR001590">
    <property type="entry name" value="Peptidase_M12B"/>
</dbReference>
<organism evidence="5 6">
    <name type="scientific">Microctonus aethiopoides</name>
    <dbReference type="NCBI Taxonomy" id="144406"/>
    <lineage>
        <taxon>Eukaryota</taxon>
        <taxon>Metazoa</taxon>
        <taxon>Ecdysozoa</taxon>
        <taxon>Arthropoda</taxon>
        <taxon>Hexapoda</taxon>
        <taxon>Insecta</taxon>
        <taxon>Pterygota</taxon>
        <taxon>Neoptera</taxon>
        <taxon>Endopterygota</taxon>
        <taxon>Hymenoptera</taxon>
        <taxon>Apocrita</taxon>
        <taxon>Ichneumonoidea</taxon>
        <taxon>Braconidae</taxon>
        <taxon>Euphorinae</taxon>
        <taxon>Microctonus</taxon>
    </lineage>
</organism>
<sequence>MRMMKIFWFLLLSQHIICTNIHTVDNIPFETINLTLISENHEATNVNLKPVNSFLANKNVPMWIARGILLGRINSTKVMMKIGAFTTYQDPETSSAVVYFHRQRKFTGTIDHRYFIKHLSIKDRHEEIQVNKSGPIFSRAKSGHWFGKKSLRNIDQIFFIQPFNKSEKITLSESKPKVTLLNERPNIYYVETMVLINYDIMKELKGESNDEYTSIVSYLLTLFNSVDMLYSKVDSPKIKFNIAGIIVGSNRESFLGLNKCYRQVNGSTLKVPRKEMLVYLDAYCTVDFVNNYLTKFWKSIPRESYDIAIFFSRYGLYVNEYNVKTDEVELIKLGGSSRRYPTSGYHEYRVNDIEYVPSISVTDLGNFSSFPIIAHETAHLILDCPLLLHGQLIILYLRGTDRFRFGVKHDSSPVQKNGLCTAKIMKTTIGYCKFCLSWSEVSRNFMHIFFRSPDRCPFINEPRSLRNFGPSQIWTVNQQCQCYGHEPVHKVHAENITNTWIDPDLFCRTHLQCETSNGTSVKAPIPMDGTPCNKNKINKNEGTDIYKAMITATDLFPILCKEHASLNNDGEVVAWGDFMRRSYKAKYEGRNASNEDSIVVDMNIDEIKNSIDNKLLEQVVMFSYSVEAMGYFWERGLTKRFVIFPGKTQTPDEVKIHVIDNDEDDFVVNLKKVDSFLANENLPVWTVSEDADSKLILDEMMMRKLGQFSMYQDPDHSSAAVYYNKLNKMYGTIDVRYVIQGVPVTNLNNPYYVNNAKSKVFKRIHDTCFHRSERSVTEEHVKTIGERWSNVSGTLIRSLRDLPEVVYVKVLILVNYDLTRMLRGKIDVTNSLVVFELLNMLNSVDMLFSKVVEPKIKINIAGIIIGTTPESFPNLNKCYKKYNNIMHINPLCSNHNIQKYLRSLRDEISPDSFDVTVFLTRYSPLHSQFFSNYLLGGATSDNTLYPYKLRKAGTDSVPIITAIYLELSGSFHIIAHELAHALRYNKHDKGPYVDENDSCNAYLMKTHAECCKDCLSWSFSTQKHFKKFFDSRERCFFINKPLSLEKPEPRITWSAEEQCKCYGFYRTIDQDTSLVKKILGAPSSEMCNTNLYCRDKDDKIHQAPFPMDGTPCDAGKVCWKRKCEELPLDNEYNEIFVK</sequence>
<keyword evidence="6" id="KW-1185">Reference proteome</keyword>
<dbReference type="PANTHER" id="PTHR11905:SF159">
    <property type="entry name" value="ADAM METALLOPROTEASE"/>
    <property type="match status" value="1"/>
</dbReference>
<gene>
    <name evidence="5" type="ORF">PV328_007563</name>
</gene>
<dbReference type="Proteomes" id="UP001168990">
    <property type="component" value="Unassembled WGS sequence"/>
</dbReference>
<reference evidence="5" key="1">
    <citation type="journal article" date="2023" name="bioRxiv">
        <title>Scaffold-level genome assemblies of two parasitoid biocontrol wasps reveal the parthenogenesis mechanism and an associated novel virus.</title>
        <authorList>
            <person name="Inwood S."/>
            <person name="Skelly J."/>
            <person name="Guhlin J."/>
            <person name="Harrop T."/>
            <person name="Goldson S."/>
            <person name="Dearden P."/>
        </authorList>
    </citation>
    <scope>NUCLEOTIDE SEQUENCE</scope>
    <source>
        <strain evidence="5">Irish</strain>
        <tissue evidence="5">Whole body</tissue>
    </source>
</reference>
<dbReference type="Gene3D" id="3.40.390.10">
    <property type="entry name" value="Collagenase (Catalytic Domain)"/>
    <property type="match status" value="2"/>
</dbReference>
<evidence type="ECO:0000313" key="5">
    <source>
        <dbReference type="EMBL" id="KAK0160125.1"/>
    </source>
</evidence>
<dbReference type="InterPro" id="IPR024079">
    <property type="entry name" value="MetalloPept_cat_dom_sf"/>
</dbReference>
<evidence type="ECO:0000256" key="3">
    <source>
        <dbReference type="SAM" id="SignalP"/>
    </source>
</evidence>
<keyword evidence="1" id="KW-0378">Hydrolase</keyword>
<comment type="caution">
    <text evidence="2">Lacks conserved residue(s) required for the propagation of feature annotation.</text>
</comment>
<keyword evidence="1" id="KW-0645">Protease</keyword>
<evidence type="ECO:0000259" key="4">
    <source>
        <dbReference type="PROSITE" id="PS50215"/>
    </source>
</evidence>
<evidence type="ECO:0000313" key="6">
    <source>
        <dbReference type="Proteomes" id="UP001168990"/>
    </source>
</evidence>